<dbReference type="AlphaFoldDB" id="A0A1I6RUB9"/>
<name>A0A1I6RUB9_9RHOB</name>
<gene>
    <name evidence="2" type="ORF">SAMN04488040_1488</name>
</gene>
<dbReference type="STRING" id="394264.SAMN04488040_1488"/>
<sequence length="312" mass="34225">MTGKTDPAQMTVLSAAGYTLIALHPWDAKTKCPRTGRLRLRGKSPIHNDWTTRPYRNADALEHARKGGNVGVRLATSDLVVDVDPRNIDGGQKGKLSALKAIGLNPDHFPTVLTGGGGLHLYMTKPPHLSVVDGLPDVPGIEFKTFGRQVVAPGSLHPSGKPYLWSSVPDDLWLGAPGAPEKLLRLIRRPKQPVALSGQGIGEHPPEEIAAILAKLDPEDFRDHDKWLQLMMACHHASAGDAKDEFVEWCTADPLYSTDGPEIAYRWDSLRRHGIGLGTLYMFMREAGAAHLIDRRPHYDFPDDLSNLEAVQ</sequence>
<dbReference type="EMBL" id="FPAJ01000002">
    <property type="protein sequence ID" value="SFS68048.1"/>
    <property type="molecule type" value="Genomic_DNA"/>
</dbReference>
<evidence type="ECO:0000313" key="2">
    <source>
        <dbReference type="EMBL" id="SFS68048.1"/>
    </source>
</evidence>
<organism evidence="2 3">
    <name type="scientific">Sulfitobacter marinus</name>
    <dbReference type="NCBI Taxonomy" id="394264"/>
    <lineage>
        <taxon>Bacteria</taxon>
        <taxon>Pseudomonadati</taxon>
        <taxon>Pseudomonadota</taxon>
        <taxon>Alphaproteobacteria</taxon>
        <taxon>Rhodobacterales</taxon>
        <taxon>Roseobacteraceae</taxon>
        <taxon>Sulfitobacter</taxon>
    </lineage>
</organism>
<proteinExistence type="predicted"/>
<evidence type="ECO:0000313" key="3">
    <source>
        <dbReference type="Proteomes" id="UP000199239"/>
    </source>
</evidence>
<dbReference type="InterPro" id="IPR014819">
    <property type="entry name" value="PriCT_2"/>
</dbReference>
<dbReference type="RefSeq" id="WP_175498522.1">
    <property type="nucleotide sequence ID" value="NZ_FPAJ01000002.1"/>
</dbReference>
<dbReference type="SMART" id="SM00943">
    <property type="entry name" value="Prim-Pol"/>
    <property type="match status" value="1"/>
</dbReference>
<dbReference type="Pfam" id="PF08707">
    <property type="entry name" value="PriCT_2"/>
    <property type="match status" value="1"/>
</dbReference>
<dbReference type="GO" id="GO:0016817">
    <property type="term" value="F:hydrolase activity, acting on acid anhydrides"/>
    <property type="evidence" value="ECO:0007669"/>
    <property type="project" value="InterPro"/>
</dbReference>
<dbReference type="SUPFAM" id="SSF56747">
    <property type="entry name" value="Prim-pol domain"/>
    <property type="match status" value="1"/>
</dbReference>
<reference evidence="3" key="1">
    <citation type="submission" date="2016-10" db="EMBL/GenBank/DDBJ databases">
        <authorList>
            <person name="Varghese N."/>
            <person name="Submissions S."/>
        </authorList>
    </citation>
    <scope>NUCLEOTIDE SEQUENCE [LARGE SCALE GENOMIC DNA]</scope>
    <source>
        <strain evidence="3">DSM 23422</strain>
    </source>
</reference>
<dbReference type="InterPro" id="IPR015330">
    <property type="entry name" value="DNA_primase/pol_bifunc_N"/>
</dbReference>
<feature type="domain" description="DNA primase/polymerase bifunctional N-terminal" evidence="1">
    <location>
        <begin position="12"/>
        <end position="183"/>
    </location>
</feature>
<accession>A0A1I6RUB9</accession>
<dbReference type="CDD" id="cd04859">
    <property type="entry name" value="Prim_Pol"/>
    <property type="match status" value="1"/>
</dbReference>
<keyword evidence="3" id="KW-1185">Reference proteome</keyword>
<dbReference type="Pfam" id="PF09250">
    <property type="entry name" value="Prim-Pol"/>
    <property type="match status" value="1"/>
</dbReference>
<dbReference type="Proteomes" id="UP000199239">
    <property type="component" value="Unassembled WGS sequence"/>
</dbReference>
<evidence type="ECO:0000259" key="1">
    <source>
        <dbReference type="SMART" id="SM00943"/>
    </source>
</evidence>
<protein>
    <submittedName>
        <fullName evidence="2">Primase C terminal 2 (PriCT-2)</fullName>
    </submittedName>
</protein>